<proteinExistence type="predicted"/>
<organism evidence="2 3">
    <name type="scientific">Actinomycetospora endophytica</name>
    <dbReference type="NCBI Taxonomy" id="2291215"/>
    <lineage>
        <taxon>Bacteria</taxon>
        <taxon>Bacillati</taxon>
        <taxon>Actinomycetota</taxon>
        <taxon>Actinomycetes</taxon>
        <taxon>Pseudonocardiales</taxon>
        <taxon>Pseudonocardiaceae</taxon>
        <taxon>Actinomycetospora</taxon>
    </lineage>
</organism>
<evidence type="ECO:0000313" key="2">
    <source>
        <dbReference type="EMBL" id="MCD2197350.1"/>
    </source>
</evidence>
<gene>
    <name evidence="2" type="ORF">LQ327_28655</name>
</gene>
<protein>
    <submittedName>
        <fullName evidence="2">Uncharacterized protein</fullName>
    </submittedName>
</protein>
<keyword evidence="3" id="KW-1185">Reference proteome</keyword>
<sequence>MGEKCETSSAREATDALRRLVSQARTRPQDADRFLWSADALDELARIADVVGRAVEDVAGEESGAVREHADQLATAIVAHRNSLLRPRTTDDEQAAPSPRDGRIAASARR</sequence>
<reference evidence="2 3" key="1">
    <citation type="submission" date="2021-11" db="EMBL/GenBank/DDBJ databases">
        <title>Draft genome sequence of Actinomycetospora sp. SF1 isolated from the rhizosphere soil.</title>
        <authorList>
            <person name="Duangmal K."/>
            <person name="Chantavorakit T."/>
        </authorList>
    </citation>
    <scope>NUCLEOTIDE SEQUENCE [LARGE SCALE GENOMIC DNA]</scope>
    <source>
        <strain evidence="2 3">TBRC 5722</strain>
    </source>
</reference>
<evidence type="ECO:0000313" key="3">
    <source>
        <dbReference type="Proteomes" id="UP001199469"/>
    </source>
</evidence>
<dbReference type="Proteomes" id="UP001199469">
    <property type="component" value="Unassembled WGS sequence"/>
</dbReference>
<dbReference type="EMBL" id="JAJNDB010000008">
    <property type="protein sequence ID" value="MCD2197350.1"/>
    <property type="molecule type" value="Genomic_DNA"/>
</dbReference>
<evidence type="ECO:0000256" key="1">
    <source>
        <dbReference type="SAM" id="MobiDB-lite"/>
    </source>
</evidence>
<dbReference type="RefSeq" id="WP_230739361.1">
    <property type="nucleotide sequence ID" value="NZ_JAJNDB010000008.1"/>
</dbReference>
<feature type="region of interest" description="Disordered" evidence="1">
    <location>
        <begin position="81"/>
        <end position="110"/>
    </location>
</feature>
<comment type="caution">
    <text evidence="2">The sequence shown here is derived from an EMBL/GenBank/DDBJ whole genome shotgun (WGS) entry which is preliminary data.</text>
</comment>
<name>A0ABS8PGG7_9PSEU</name>
<accession>A0ABS8PGG7</accession>